<dbReference type="Proteomes" id="UP000002296">
    <property type="component" value="Unassembled WGS sequence"/>
</dbReference>
<name>Q4DQN4_TRYCC</name>
<gene>
    <name evidence="1" type="ORF">Tc00.1047053506563.220</name>
</gene>
<protein>
    <submittedName>
        <fullName evidence="1">Calpain-like cysteine peptidase, putative</fullName>
    </submittedName>
</protein>
<proteinExistence type="predicted"/>
<evidence type="ECO:0000313" key="1">
    <source>
        <dbReference type="EMBL" id="EAN94847.1"/>
    </source>
</evidence>
<dbReference type="KEGG" id="tcr:506563.220"/>
<evidence type="ECO:0000313" key="2">
    <source>
        <dbReference type="Proteomes" id="UP000002296"/>
    </source>
</evidence>
<dbReference type="AlphaFoldDB" id="Q4DQN4"/>
<comment type="caution">
    <text evidence="1">The sequence shown here is derived from an EMBL/GenBank/DDBJ whole genome shotgun (WGS) entry which is preliminary data.</text>
</comment>
<dbReference type="InParanoid" id="Q4DQN4"/>
<organism evidence="1 2">
    <name type="scientific">Trypanosoma cruzi (strain CL Brener)</name>
    <dbReference type="NCBI Taxonomy" id="353153"/>
    <lineage>
        <taxon>Eukaryota</taxon>
        <taxon>Discoba</taxon>
        <taxon>Euglenozoa</taxon>
        <taxon>Kinetoplastea</taxon>
        <taxon>Metakinetoplastina</taxon>
        <taxon>Trypanosomatida</taxon>
        <taxon>Trypanosomatidae</taxon>
        <taxon>Trypanosoma</taxon>
        <taxon>Schizotrypanum</taxon>
    </lineage>
</organism>
<reference evidence="1 2" key="1">
    <citation type="journal article" date="2005" name="Science">
        <title>The genome sequence of Trypanosoma cruzi, etiologic agent of Chagas disease.</title>
        <authorList>
            <person name="El-Sayed N.M."/>
            <person name="Myler P.J."/>
            <person name="Bartholomeu D.C."/>
            <person name="Nilsson D."/>
            <person name="Aggarwal G."/>
            <person name="Tran A.N."/>
            <person name="Ghedin E."/>
            <person name="Worthey E.A."/>
            <person name="Delcher A.L."/>
            <person name="Blandin G."/>
            <person name="Westenberger S.J."/>
            <person name="Caler E."/>
            <person name="Cerqueira G.C."/>
            <person name="Branche C."/>
            <person name="Haas B."/>
            <person name="Anupama A."/>
            <person name="Arner E."/>
            <person name="Aslund L."/>
            <person name="Attipoe P."/>
            <person name="Bontempi E."/>
            <person name="Bringaud F."/>
            <person name="Burton P."/>
            <person name="Cadag E."/>
            <person name="Campbell D.A."/>
            <person name="Carrington M."/>
            <person name="Crabtree J."/>
            <person name="Darban H."/>
            <person name="da Silveira J.F."/>
            <person name="de Jong P."/>
            <person name="Edwards K."/>
            <person name="Englund P.T."/>
            <person name="Fazelina G."/>
            <person name="Feldblyum T."/>
            <person name="Ferella M."/>
            <person name="Frasch A.C."/>
            <person name="Gull K."/>
            <person name="Horn D."/>
            <person name="Hou L."/>
            <person name="Huang Y."/>
            <person name="Kindlund E."/>
            <person name="Klingbeil M."/>
            <person name="Kluge S."/>
            <person name="Koo H."/>
            <person name="Lacerda D."/>
            <person name="Levin M.J."/>
            <person name="Lorenzi H."/>
            <person name="Louie T."/>
            <person name="Machado C.R."/>
            <person name="McCulloch R."/>
            <person name="McKenna A."/>
            <person name="Mizuno Y."/>
            <person name="Mottram J.C."/>
            <person name="Nelson S."/>
            <person name="Ochaya S."/>
            <person name="Osoegawa K."/>
            <person name="Pai G."/>
            <person name="Parsons M."/>
            <person name="Pentony M."/>
            <person name="Pettersson U."/>
            <person name="Pop M."/>
            <person name="Ramirez J.L."/>
            <person name="Rinta J."/>
            <person name="Robertson L."/>
            <person name="Salzberg S.L."/>
            <person name="Sanchez D.O."/>
            <person name="Seyler A."/>
            <person name="Sharma R."/>
            <person name="Shetty J."/>
            <person name="Simpson A.J."/>
            <person name="Sisk E."/>
            <person name="Tammi M.T."/>
            <person name="Tarleton R."/>
            <person name="Teixeira S."/>
            <person name="Van Aken S."/>
            <person name="Vogt C."/>
            <person name="Ward P.N."/>
            <person name="Wickstead B."/>
            <person name="Wortman J."/>
            <person name="White O."/>
            <person name="Fraser C.M."/>
            <person name="Stuart K.D."/>
            <person name="Andersson B."/>
        </authorList>
    </citation>
    <scope>NUCLEOTIDE SEQUENCE [LARGE SCALE GENOMIC DNA]</scope>
    <source>
        <strain evidence="1 2">CL Brener</strain>
    </source>
</reference>
<accession>Q4DQN4</accession>
<keyword evidence="2" id="KW-1185">Reference proteome</keyword>
<sequence length="193" mass="21937">GCFLFHPSLNDYRVPSKFVECTPSCVLEVSVEQPTWMCFTISQQDRRGRQDAIEYQPVMLSIAQPLEKGLYKVVQNSSADAYSPSCDKWIFLQARDVSLIHKFLPEHSPYLVIPRLMSMTGQEGEVPYALGFSCNRVVGHDGVTVQFKALDKENKVMHNFPKFDPEATPVVVDYQVKSPHKGYPEMKQGQTVY</sequence>
<dbReference type="PaxDb" id="353153-Q4DQN4"/>
<dbReference type="EMBL" id="AAHK01000249">
    <property type="protein sequence ID" value="EAN94847.1"/>
    <property type="molecule type" value="Genomic_DNA"/>
</dbReference>
<dbReference type="GeneID" id="3548615"/>
<dbReference type="OMA" id="GCFLFHP"/>
<dbReference type="eggNOG" id="KOG0045">
    <property type="taxonomic scope" value="Eukaryota"/>
</dbReference>
<dbReference type="RefSeq" id="XP_816698.1">
    <property type="nucleotide sequence ID" value="XM_811605.1"/>
</dbReference>
<feature type="non-terminal residue" evidence="1">
    <location>
        <position position="1"/>
    </location>
</feature>